<protein>
    <submittedName>
        <fullName evidence="1">Uncharacterized protein</fullName>
    </submittedName>
</protein>
<reference evidence="1" key="1">
    <citation type="journal article" date="2012" name="Proc. Natl. Acad. Sci. U.S.A.">
        <title>Antigenic diversity is generated by distinct evolutionary mechanisms in African trypanosome species.</title>
        <authorList>
            <person name="Jackson A.P."/>
            <person name="Berry A."/>
            <person name="Aslett M."/>
            <person name="Allison H.C."/>
            <person name="Burton P."/>
            <person name="Vavrova-Anderson J."/>
            <person name="Brown R."/>
            <person name="Browne H."/>
            <person name="Corton N."/>
            <person name="Hauser H."/>
            <person name="Gamble J."/>
            <person name="Gilderthorp R."/>
            <person name="Marcello L."/>
            <person name="McQuillan J."/>
            <person name="Otto T.D."/>
            <person name="Quail M.A."/>
            <person name="Sanders M.J."/>
            <person name="van Tonder A."/>
            <person name="Ginger M.L."/>
            <person name="Field M.C."/>
            <person name="Barry J.D."/>
            <person name="Hertz-Fowler C."/>
            <person name="Berriman M."/>
        </authorList>
    </citation>
    <scope>NUCLEOTIDE SEQUENCE</scope>
    <source>
        <strain evidence="1">IL3000</strain>
    </source>
</reference>
<name>G0UQ79_TRYCI</name>
<organism evidence="1">
    <name type="scientific">Trypanosoma congolense (strain IL3000)</name>
    <dbReference type="NCBI Taxonomy" id="1068625"/>
    <lineage>
        <taxon>Eukaryota</taxon>
        <taxon>Discoba</taxon>
        <taxon>Euglenozoa</taxon>
        <taxon>Kinetoplastea</taxon>
        <taxon>Metakinetoplastina</taxon>
        <taxon>Trypanosomatida</taxon>
        <taxon>Trypanosomatidae</taxon>
        <taxon>Trypanosoma</taxon>
        <taxon>Nannomonas</taxon>
    </lineage>
</organism>
<dbReference type="EMBL" id="HE575320">
    <property type="protein sequence ID" value="CCC91540.1"/>
    <property type="molecule type" value="Genomic_DNA"/>
</dbReference>
<sequence>MDGENVPGTSNISLDDDFEKTMKKLEVLEEARAQLHRALQHAHFSLSIAQRDMDRVGLLLSWEAVPTGHGTVQAQRHVVRKNSASSVGDSRASGSSLEDCARWELVVASTEEKGDPALWFAAAPSEVLRESQRNFVSVVQLCIAAVQAQEEAVAAAAAYDAAHTGASLLS</sequence>
<evidence type="ECO:0000313" key="1">
    <source>
        <dbReference type="EMBL" id="CCC91540.1"/>
    </source>
</evidence>
<gene>
    <name evidence="1" type="ORF">TCIL3000_7_3540</name>
</gene>
<dbReference type="AlphaFoldDB" id="G0UQ79"/>
<proteinExistence type="predicted"/>
<dbReference type="VEuPathDB" id="TriTrypDB:TcIL3000_7_3540"/>
<accession>G0UQ79</accession>